<proteinExistence type="predicted"/>
<evidence type="ECO:0000256" key="2">
    <source>
        <dbReference type="ARBA" id="ARBA00023315"/>
    </source>
</evidence>
<comment type="caution">
    <text evidence="5">The sequence shown here is derived from an EMBL/GenBank/DDBJ whole genome shotgun (WGS) entry which is preliminary data.</text>
</comment>
<dbReference type="InterPro" id="IPR016039">
    <property type="entry name" value="Thiolase-like"/>
</dbReference>
<dbReference type="Gene3D" id="3.40.47.10">
    <property type="match status" value="1"/>
</dbReference>
<dbReference type="Pfam" id="PF08541">
    <property type="entry name" value="ACP_syn_III_C"/>
    <property type="match status" value="1"/>
</dbReference>
<keyword evidence="2" id="KW-0012">Acyltransferase</keyword>
<dbReference type="EMBL" id="JAQNVG010000103">
    <property type="protein sequence ID" value="MDC2239454.1"/>
    <property type="molecule type" value="Genomic_DNA"/>
</dbReference>
<dbReference type="GO" id="GO:0004315">
    <property type="term" value="F:3-oxoacyl-[acyl-carrier-protein] synthase activity"/>
    <property type="evidence" value="ECO:0007669"/>
    <property type="project" value="InterPro"/>
</dbReference>
<evidence type="ECO:0000313" key="6">
    <source>
        <dbReference type="Proteomes" id="UP001217776"/>
    </source>
</evidence>
<dbReference type="GO" id="GO:0044550">
    <property type="term" value="P:secondary metabolite biosynthetic process"/>
    <property type="evidence" value="ECO:0007669"/>
    <property type="project" value="TreeGrafter"/>
</dbReference>
<dbReference type="PANTHER" id="PTHR34069:SF2">
    <property type="entry name" value="BETA-KETOACYL-[ACYL-CARRIER-PROTEIN] SYNTHASE III"/>
    <property type="match status" value="1"/>
</dbReference>
<evidence type="ECO:0000259" key="4">
    <source>
        <dbReference type="Pfam" id="PF08545"/>
    </source>
</evidence>
<dbReference type="PANTHER" id="PTHR34069">
    <property type="entry name" value="3-OXOACYL-[ACYL-CARRIER-PROTEIN] SYNTHASE 3"/>
    <property type="match status" value="1"/>
</dbReference>
<organism evidence="5 6">
    <name type="scientific">Bacteroides thetaiotaomicron</name>
    <dbReference type="NCBI Taxonomy" id="818"/>
    <lineage>
        <taxon>Bacteria</taxon>
        <taxon>Pseudomonadati</taxon>
        <taxon>Bacteroidota</taxon>
        <taxon>Bacteroidia</taxon>
        <taxon>Bacteroidales</taxon>
        <taxon>Bacteroidaceae</taxon>
        <taxon>Bacteroides</taxon>
    </lineage>
</organism>
<dbReference type="Pfam" id="PF08545">
    <property type="entry name" value="ACP_syn_III"/>
    <property type="match status" value="1"/>
</dbReference>
<feature type="domain" description="Beta-ketoacyl-[acyl-carrier-protein] synthase III C-terminal" evidence="3">
    <location>
        <begin position="254"/>
        <end position="335"/>
    </location>
</feature>
<dbReference type="InterPro" id="IPR013751">
    <property type="entry name" value="ACP_syn_III_N"/>
</dbReference>
<sequence>MKTIIDNIQIAAVTSWLPLNNLEMTSLSSEYGEKEVASIIKATGVERVRIADKNDTSSDMCFRAAEHLIQQEHIDKNEIDGLVFVSQTVDYILPSTSIILQERLKLNKDVVCLDIHYGCSGYIYGIFQAALWIASKACRNVLVLAGDTTSRMIHPKDKSLRMVFGDCGTATLVTIGKSPLGVTLHSDGAGYDRLIVRAGGFRNPVSEETSLLQYDNDNNGRTDNDLYMDGISIFNFAVNNVYKDIDLLLGLMCWEKDDIGIFALHQANNFMVNYVRKKIKVAAEKVPMNVTNYGNTGPATIPLLLSDVCSTQKYNLDKVIMSGFGVGLSWGSIAANLSKTRFYSPLNK</sequence>
<keyword evidence="1" id="KW-0808">Transferase</keyword>
<name>A0AAP3SJ51_BACT4</name>
<gene>
    <name evidence="5" type="ORF">PO127_27315</name>
</gene>
<dbReference type="CDD" id="cd00830">
    <property type="entry name" value="KAS_III"/>
    <property type="match status" value="1"/>
</dbReference>
<dbReference type="GO" id="GO:0006633">
    <property type="term" value="P:fatty acid biosynthetic process"/>
    <property type="evidence" value="ECO:0007669"/>
    <property type="project" value="InterPro"/>
</dbReference>
<dbReference type="AlphaFoldDB" id="A0AAP3SJ51"/>
<dbReference type="RefSeq" id="WP_008764934.1">
    <property type="nucleotide sequence ID" value="NZ_BAABXH010000001.1"/>
</dbReference>
<evidence type="ECO:0000256" key="1">
    <source>
        <dbReference type="ARBA" id="ARBA00022679"/>
    </source>
</evidence>
<protein>
    <submittedName>
        <fullName evidence="5">Ketoacyl-ACP synthase III</fullName>
    </submittedName>
</protein>
<dbReference type="SUPFAM" id="SSF53901">
    <property type="entry name" value="Thiolase-like"/>
    <property type="match status" value="1"/>
</dbReference>
<feature type="domain" description="Beta-ketoacyl-[acyl-carrier-protein] synthase III N-terminal" evidence="4">
    <location>
        <begin position="113"/>
        <end position="188"/>
    </location>
</feature>
<dbReference type="Proteomes" id="UP001217776">
    <property type="component" value="Unassembled WGS sequence"/>
</dbReference>
<dbReference type="InterPro" id="IPR013747">
    <property type="entry name" value="ACP_syn_III_C"/>
</dbReference>
<reference evidence="5" key="1">
    <citation type="submission" date="2022-10" db="EMBL/GenBank/DDBJ databases">
        <title>Human gut microbiome strain richness.</title>
        <authorList>
            <person name="Chen-Liaw A."/>
        </authorList>
    </citation>
    <scope>NUCLEOTIDE SEQUENCE</scope>
    <source>
        <strain evidence="5">1001283st1_A3_1001283B150304_161114</strain>
    </source>
</reference>
<evidence type="ECO:0000313" key="5">
    <source>
        <dbReference type="EMBL" id="MDC2239454.1"/>
    </source>
</evidence>
<accession>A0AAP3SJ51</accession>
<evidence type="ECO:0000259" key="3">
    <source>
        <dbReference type="Pfam" id="PF08541"/>
    </source>
</evidence>